<protein>
    <submittedName>
        <fullName evidence="2">F-box protein</fullName>
    </submittedName>
</protein>
<dbReference type="InterPro" id="IPR032675">
    <property type="entry name" value="LRR_dom_sf"/>
</dbReference>
<dbReference type="PANTHER" id="PTHR31900:SF32">
    <property type="entry name" value="F-BOX_RNI_FBD-LIKE DOMAIN PROTEIN"/>
    <property type="match status" value="1"/>
</dbReference>
<dbReference type="Pfam" id="PF23622">
    <property type="entry name" value="LRR_At1g61320_AtMIF1"/>
    <property type="match status" value="1"/>
</dbReference>
<dbReference type="Gene3D" id="1.20.1280.50">
    <property type="match status" value="1"/>
</dbReference>
<dbReference type="EMBL" id="JABWDY010024334">
    <property type="protein sequence ID" value="KAF5190330.1"/>
    <property type="molecule type" value="Genomic_DNA"/>
</dbReference>
<dbReference type="PROSITE" id="PS50181">
    <property type="entry name" value="FBOX"/>
    <property type="match status" value="1"/>
</dbReference>
<dbReference type="InterPro" id="IPR036047">
    <property type="entry name" value="F-box-like_dom_sf"/>
</dbReference>
<dbReference type="InterPro" id="IPR050232">
    <property type="entry name" value="FBL13/AtMIF1-like"/>
</dbReference>
<dbReference type="InterPro" id="IPR001810">
    <property type="entry name" value="F-box_dom"/>
</dbReference>
<keyword evidence="3" id="KW-1185">Reference proteome</keyword>
<comment type="caution">
    <text evidence="2">The sequence shown here is derived from an EMBL/GenBank/DDBJ whole genome shotgun (WGS) entry which is preliminary data.</text>
</comment>
<feature type="domain" description="F-box" evidence="1">
    <location>
        <begin position="17"/>
        <end position="53"/>
    </location>
</feature>
<evidence type="ECO:0000313" key="2">
    <source>
        <dbReference type="EMBL" id="KAF5190330.1"/>
    </source>
</evidence>
<gene>
    <name evidence="2" type="ORF">FRX31_020084</name>
</gene>
<dbReference type="Gene3D" id="3.80.10.10">
    <property type="entry name" value="Ribonuclease Inhibitor"/>
    <property type="match status" value="1"/>
</dbReference>
<dbReference type="InterPro" id="IPR053781">
    <property type="entry name" value="F-box_AtFBL13-like"/>
</dbReference>
<reference evidence="2 3" key="1">
    <citation type="submission" date="2020-06" db="EMBL/GenBank/DDBJ databases">
        <title>Transcriptomic and genomic resources for Thalictrum thalictroides and T. hernandezii: Facilitating candidate gene discovery in an emerging model plant lineage.</title>
        <authorList>
            <person name="Arias T."/>
            <person name="Riano-Pachon D.M."/>
            <person name="Di Stilio V.S."/>
        </authorList>
    </citation>
    <scope>NUCLEOTIDE SEQUENCE [LARGE SCALE GENOMIC DNA]</scope>
    <source>
        <strain evidence="3">cv. WT478/WT964</strain>
        <tissue evidence="2">Leaves</tissue>
    </source>
</reference>
<proteinExistence type="predicted"/>
<dbReference type="InterPro" id="IPR055357">
    <property type="entry name" value="LRR_At1g61320_AtMIF1"/>
</dbReference>
<dbReference type="PANTHER" id="PTHR31900">
    <property type="entry name" value="F-BOX/RNI SUPERFAMILY PROTEIN-RELATED"/>
    <property type="match status" value="1"/>
</dbReference>
<evidence type="ECO:0000259" key="1">
    <source>
        <dbReference type="PROSITE" id="PS50181"/>
    </source>
</evidence>
<dbReference type="OrthoDB" id="1939276at2759"/>
<dbReference type="AlphaFoldDB" id="A0A7J6W1E5"/>
<dbReference type="Proteomes" id="UP000554482">
    <property type="component" value="Unassembled WGS sequence"/>
</dbReference>
<organism evidence="2 3">
    <name type="scientific">Thalictrum thalictroides</name>
    <name type="common">Rue-anemone</name>
    <name type="synonym">Anemone thalictroides</name>
    <dbReference type="NCBI Taxonomy" id="46969"/>
    <lineage>
        <taxon>Eukaryota</taxon>
        <taxon>Viridiplantae</taxon>
        <taxon>Streptophyta</taxon>
        <taxon>Embryophyta</taxon>
        <taxon>Tracheophyta</taxon>
        <taxon>Spermatophyta</taxon>
        <taxon>Magnoliopsida</taxon>
        <taxon>Ranunculales</taxon>
        <taxon>Ranunculaceae</taxon>
        <taxon>Thalictroideae</taxon>
        <taxon>Thalictrum</taxon>
    </lineage>
</organism>
<dbReference type="Pfam" id="PF00646">
    <property type="entry name" value="F-box"/>
    <property type="match status" value="1"/>
</dbReference>
<dbReference type="CDD" id="cd22160">
    <property type="entry name" value="F-box_AtFBL13-like"/>
    <property type="match status" value="1"/>
</dbReference>
<dbReference type="SUPFAM" id="SSF81383">
    <property type="entry name" value="F-box domain"/>
    <property type="match status" value="1"/>
</dbReference>
<accession>A0A7J6W1E5</accession>
<name>A0A7J6W1E5_THATH</name>
<evidence type="ECO:0000313" key="3">
    <source>
        <dbReference type="Proteomes" id="UP000554482"/>
    </source>
</evidence>
<sequence length="478" mass="55253">METSKKWKRKQPNQGEEDRISNLPDSVLVHILSFLQMEDAVMTGILSRRWEYLWTNVPRLNFYCPYDDTSTKQKEKYIDFVYRTLALHQTNTIEEFQLAFSLSELDTQGMSRLEKKRVAVYASHVDIWVCFAVRRNVKKLCLLLAKLDDGVVVQSTTPYKLSHQLFENDSIRELKLVYCLINRAKPILWNYLKKLKLYDIQSSDEAIQNILNGTPLLEKLTLSMCIGVKNIDIASRNLKMLNIWLSVGSKLKITAPYVHKMKIYGDVAGYTLTNVLSLVDVRVRPYLDHSHDNGLKKLLESVRHAHYLSLDSDCLQVLSMLEVQNLHLSSLNCSTLSLSTNLTKWELPGIVAVLRASSNVQMLIIKEDTMFYNIDFGEGFLQSYDFNEENYWSSLLQTDWLPATLTTVKIYDFKYGSFETELVEFLLKKAQKLQTMVLVCKEKVDFSKDKPVTKDMWNFSQKLLSIRKASPDAVVQFS</sequence>